<reference evidence="3" key="1">
    <citation type="submission" date="2025-08" db="UniProtKB">
        <authorList>
            <consortium name="RefSeq"/>
        </authorList>
    </citation>
    <scope>IDENTIFICATION</scope>
    <source>
        <strain evidence="3">USDA-PBARC FA_bdor</strain>
        <tissue evidence="3">Whole organism</tissue>
    </source>
</reference>
<dbReference type="GeneID" id="105271481"/>
<evidence type="ECO:0000313" key="3">
    <source>
        <dbReference type="RefSeq" id="XP_011311358.1"/>
    </source>
</evidence>
<name>A0A9R1TM69_9HYME</name>
<protein>
    <recommendedName>
        <fullName evidence="4">40S ribosomal protein S19-binding protein 1</fullName>
    </recommendedName>
</protein>
<dbReference type="InterPro" id="IPR023262">
    <property type="entry name" value="AROS"/>
</dbReference>
<dbReference type="Pfam" id="PF15684">
    <property type="entry name" value="AROS"/>
    <property type="match status" value="1"/>
</dbReference>
<keyword evidence="2" id="KW-1185">Reference proteome</keyword>
<gene>
    <name evidence="3" type="primary">LOC105271481</name>
</gene>
<dbReference type="AlphaFoldDB" id="A0A9R1TM69"/>
<evidence type="ECO:0008006" key="4">
    <source>
        <dbReference type="Google" id="ProtNLM"/>
    </source>
</evidence>
<proteinExistence type="predicted"/>
<feature type="compositionally biased region" description="Polar residues" evidence="1">
    <location>
        <begin position="53"/>
        <end position="65"/>
    </location>
</feature>
<evidence type="ECO:0000313" key="2">
    <source>
        <dbReference type="Proteomes" id="UP000694866"/>
    </source>
</evidence>
<dbReference type="Proteomes" id="UP000694866">
    <property type="component" value="Unplaced"/>
</dbReference>
<dbReference type="OrthoDB" id="6493910at2759"/>
<evidence type="ECO:0000256" key="1">
    <source>
        <dbReference type="SAM" id="MobiDB-lite"/>
    </source>
</evidence>
<dbReference type="RefSeq" id="XP_011311358.1">
    <property type="nucleotide sequence ID" value="XM_011313056.1"/>
</dbReference>
<feature type="region of interest" description="Disordered" evidence="1">
    <location>
        <begin position="19"/>
        <end position="72"/>
    </location>
</feature>
<dbReference type="KEGG" id="fas:105271481"/>
<accession>A0A9R1TM69</accession>
<organism evidence="2 3">
    <name type="scientific">Fopius arisanus</name>
    <dbReference type="NCBI Taxonomy" id="64838"/>
    <lineage>
        <taxon>Eukaryota</taxon>
        <taxon>Metazoa</taxon>
        <taxon>Ecdysozoa</taxon>
        <taxon>Arthropoda</taxon>
        <taxon>Hexapoda</taxon>
        <taxon>Insecta</taxon>
        <taxon>Pterygota</taxon>
        <taxon>Neoptera</taxon>
        <taxon>Endopterygota</taxon>
        <taxon>Hymenoptera</taxon>
        <taxon>Apocrita</taxon>
        <taxon>Ichneumonoidea</taxon>
        <taxon>Braconidae</taxon>
        <taxon>Opiinae</taxon>
        <taxon>Fopius</taxon>
    </lineage>
</organism>
<sequence>MSYSLVRASLDLVEFETDVNPDKKKKKKKRQNGVLNLIPAHQRLPQKGKITRSSRLNSQSQQKSLRNTKKSIQDNVQRLLSLSSRKLDGETAEKLFNRAVKQPVRRNRKPQEQQTTAFTEEDFAKFAAEYRDE</sequence>